<name>A0A377Q600_9NEIS</name>
<feature type="coiled-coil region" evidence="1">
    <location>
        <begin position="154"/>
        <end position="191"/>
    </location>
</feature>
<sequence>MRLLFFFLFCTHALAGPLQLESRTMTWKMPKDAPAYTSGWAGGEIRMPYALGGGDVASRINEALYLSLVGIAAPLKAGKTFPLTEGSGELDGTASLDFSVQRNDGRILSLDIEAEGCGAYCEAYVRSYSFDAATGRALSAIDLFTPSGLSVVAKEVQAERKRSYSEEIKSLKRQQAELKRKKAKADDLADIDERIDFNERCLESEKENQQSRPQQDVLSYARLSLPQNKAVFTTGRCSAHVNRALDDVGDISLAILHKDLAALLTPYGKFLLLGQAAAAPADSLFAQVLHGKIGNAAITMRLEMPNGDGSFSGVYFYDKYRKVIALRGMKKGTTLELIEQVAEKDQAKLSLNIKGNQLVGQWLGNNKQIPAILGW</sequence>
<feature type="signal peptide" evidence="2">
    <location>
        <begin position="1"/>
        <end position="15"/>
    </location>
</feature>
<evidence type="ECO:0000313" key="5">
    <source>
        <dbReference type="Proteomes" id="UP000255108"/>
    </source>
</evidence>
<gene>
    <name evidence="4" type="ORF">EV682_10545</name>
    <name evidence="3" type="ORF">NCTC11159_01316</name>
</gene>
<dbReference type="RefSeq" id="WP_115226603.1">
    <property type="nucleotide sequence ID" value="NZ_CAWRDJ010000009.1"/>
</dbReference>
<keyword evidence="6" id="KW-1185">Reference proteome</keyword>
<dbReference type="EMBL" id="UGHR01000001">
    <property type="protein sequence ID" value="STQ90252.1"/>
    <property type="molecule type" value="Genomic_DNA"/>
</dbReference>
<keyword evidence="2" id="KW-0732">Signal</keyword>
<evidence type="ECO:0000256" key="2">
    <source>
        <dbReference type="SAM" id="SignalP"/>
    </source>
</evidence>
<evidence type="ECO:0000313" key="4">
    <source>
        <dbReference type="EMBL" id="TCU86920.1"/>
    </source>
</evidence>
<evidence type="ECO:0000256" key="1">
    <source>
        <dbReference type="SAM" id="Coils"/>
    </source>
</evidence>
<reference evidence="3 5" key="1">
    <citation type="submission" date="2018-06" db="EMBL/GenBank/DDBJ databases">
        <authorList>
            <consortium name="Pathogen Informatics"/>
            <person name="Doyle S."/>
        </authorList>
    </citation>
    <scope>NUCLEOTIDE SEQUENCE [LARGE SCALE GENOMIC DNA]</scope>
    <source>
        <strain evidence="3 5">NCTC11159</strain>
    </source>
</reference>
<organism evidence="3 5">
    <name type="scientific">Iodobacter fluviatilis</name>
    <dbReference type="NCBI Taxonomy" id="537"/>
    <lineage>
        <taxon>Bacteria</taxon>
        <taxon>Pseudomonadati</taxon>
        <taxon>Pseudomonadota</taxon>
        <taxon>Betaproteobacteria</taxon>
        <taxon>Neisseriales</taxon>
        <taxon>Chitinibacteraceae</taxon>
        <taxon>Iodobacter</taxon>
    </lineage>
</organism>
<accession>A0A377Q600</accession>
<reference evidence="4 6" key="2">
    <citation type="submission" date="2019-03" db="EMBL/GenBank/DDBJ databases">
        <title>Genomic Encyclopedia of Type Strains, Phase IV (KMG-IV): sequencing the most valuable type-strain genomes for metagenomic binning, comparative biology and taxonomic classification.</title>
        <authorList>
            <person name="Goeker M."/>
        </authorList>
    </citation>
    <scope>NUCLEOTIDE SEQUENCE [LARGE SCALE GENOMIC DNA]</scope>
    <source>
        <strain evidence="4 6">DSM 3764</strain>
    </source>
</reference>
<evidence type="ECO:0000313" key="6">
    <source>
        <dbReference type="Proteomes" id="UP000295794"/>
    </source>
</evidence>
<dbReference type="Proteomes" id="UP000295794">
    <property type="component" value="Unassembled WGS sequence"/>
</dbReference>
<protein>
    <submittedName>
        <fullName evidence="3">Protein of uncharacterized function (DUF3298)</fullName>
    </submittedName>
</protein>
<feature type="chain" id="PRO_5016722633" evidence="2">
    <location>
        <begin position="16"/>
        <end position="375"/>
    </location>
</feature>
<evidence type="ECO:0000313" key="3">
    <source>
        <dbReference type="EMBL" id="STQ90252.1"/>
    </source>
</evidence>
<dbReference type="AlphaFoldDB" id="A0A377Q600"/>
<keyword evidence="1" id="KW-0175">Coiled coil</keyword>
<proteinExistence type="predicted"/>
<dbReference type="Proteomes" id="UP000255108">
    <property type="component" value="Unassembled WGS sequence"/>
</dbReference>
<dbReference type="EMBL" id="SMBT01000005">
    <property type="protein sequence ID" value="TCU86920.1"/>
    <property type="molecule type" value="Genomic_DNA"/>
</dbReference>